<keyword evidence="3" id="KW-1185">Reference proteome</keyword>
<dbReference type="AlphaFoldDB" id="A0A1H4HCX9"/>
<evidence type="ECO:0000313" key="3">
    <source>
        <dbReference type="Proteomes" id="UP000242469"/>
    </source>
</evidence>
<sequence>MKTFVSFESDFSHEGKAGSPPGKELAQYLNEGLRNAGFQVSVPQNREDWAWDFLLDKNCYRIESIVGYVNDSPVQWLITTHLHFSFWKNLFASSVKTQAESELKSYCRAIHELLSDSRFQTVRWYAQRDFDQNATEKWAASP</sequence>
<dbReference type="EMBL" id="FNRJ01000045">
    <property type="protein sequence ID" value="SEB19300.1"/>
    <property type="molecule type" value="Genomic_DNA"/>
</dbReference>
<protein>
    <submittedName>
        <fullName evidence="2">Uncharacterized protein</fullName>
    </submittedName>
</protein>
<reference evidence="3" key="1">
    <citation type="submission" date="2016-10" db="EMBL/GenBank/DDBJ databases">
        <authorList>
            <person name="Varghese N."/>
            <person name="Submissions S."/>
        </authorList>
    </citation>
    <scope>NUCLEOTIDE SEQUENCE [LARGE SCALE GENOMIC DNA]</scope>
    <source>
        <strain evidence="3">DSM 11526</strain>
    </source>
</reference>
<feature type="region of interest" description="Disordered" evidence="1">
    <location>
        <begin position="1"/>
        <end position="21"/>
    </location>
</feature>
<gene>
    <name evidence="2" type="ORF">SAMN02745729_1452</name>
</gene>
<dbReference type="Proteomes" id="UP000242469">
    <property type="component" value="Unassembled WGS sequence"/>
</dbReference>
<proteinExistence type="predicted"/>
<accession>A0A1H4HCX9</accession>
<evidence type="ECO:0000313" key="2">
    <source>
        <dbReference type="EMBL" id="SEB19300.1"/>
    </source>
</evidence>
<dbReference type="OrthoDB" id="9848291at2"/>
<dbReference type="RefSeq" id="WP_139253996.1">
    <property type="nucleotide sequence ID" value="NZ_FNRJ01000045.1"/>
</dbReference>
<name>A0A1H4HCX9_9GAMM</name>
<organism evidence="2 3">
    <name type="scientific">Marinobacterium iners DSM 11526</name>
    <dbReference type="NCBI Taxonomy" id="1122198"/>
    <lineage>
        <taxon>Bacteria</taxon>
        <taxon>Pseudomonadati</taxon>
        <taxon>Pseudomonadota</taxon>
        <taxon>Gammaproteobacteria</taxon>
        <taxon>Oceanospirillales</taxon>
        <taxon>Oceanospirillaceae</taxon>
        <taxon>Marinobacterium</taxon>
    </lineage>
</organism>
<evidence type="ECO:0000256" key="1">
    <source>
        <dbReference type="SAM" id="MobiDB-lite"/>
    </source>
</evidence>